<dbReference type="Proteomes" id="UP000652761">
    <property type="component" value="Unassembled WGS sequence"/>
</dbReference>
<proteinExistence type="predicted"/>
<accession>A0A843TUT4</accession>
<reference evidence="1" key="1">
    <citation type="submission" date="2017-07" db="EMBL/GenBank/DDBJ databases">
        <title>Taro Niue Genome Assembly and Annotation.</title>
        <authorList>
            <person name="Atibalentja N."/>
            <person name="Keating K."/>
            <person name="Fields C.J."/>
        </authorList>
    </citation>
    <scope>NUCLEOTIDE SEQUENCE</scope>
    <source>
        <strain evidence="1">Niue_2</strain>
        <tissue evidence="1">Leaf</tissue>
    </source>
</reference>
<name>A0A843TUT4_COLES</name>
<comment type="caution">
    <text evidence="1">The sequence shown here is derived from an EMBL/GenBank/DDBJ whole genome shotgun (WGS) entry which is preliminary data.</text>
</comment>
<organism evidence="1 2">
    <name type="scientific">Colocasia esculenta</name>
    <name type="common">Wild taro</name>
    <name type="synonym">Arum esculentum</name>
    <dbReference type="NCBI Taxonomy" id="4460"/>
    <lineage>
        <taxon>Eukaryota</taxon>
        <taxon>Viridiplantae</taxon>
        <taxon>Streptophyta</taxon>
        <taxon>Embryophyta</taxon>
        <taxon>Tracheophyta</taxon>
        <taxon>Spermatophyta</taxon>
        <taxon>Magnoliopsida</taxon>
        <taxon>Liliopsida</taxon>
        <taxon>Araceae</taxon>
        <taxon>Aroideae</taxon>
        <taxon>Colocasieae</taxon>
        <taxon>Colocasia</taxon>
    </lineage>
</organism>
<dbReference type="EMBL" id="NMUH01000224">
    <property type="protein sequence ID" value="MQL74825.1"/>
    <property type="molecule type" value="Genomic_DNA"/>
</dbReference>
<sequence length="102" mass="10829">MVEINCSTTTPKCVRSSSWMRVLISTTLLPSGAADELAYARGATELAYEDNTGVVSRLSPKSYTRPFLGPPAASTLASGSNNRASTLADIVIRPLLLMSPIK</sequence>
<dbReference type="AlphaFoldDB" id="A0A843TUT4"/>
<gene>
    <name evidence="1" type="ORF">Taro_007203</name>
</gene>
<evidence type="ECO:0000313" key="2">
    <source>
        <dbReference type="Proteomes" id="UP000652761"/>
    </source>
</evidence>
<keyword evidence="2" id="KW-1185">Reference proteome</keyword>
<evidence type="ECO:0000313" key="1">
    <source>
        <dbReference type="EMBL" id="MQL74825.1"/>
    </source>
</evidence>
<protein>
    <submittedName>
        <fullName evidence="1">Uncharacterized protein</fullName>
    </submittedName>
</protein>